<gene>
    <name evidence="3" type="ORF">PG993_003104</name>
</gene>
<protein>
    <submittedName>
        <fullName evidence="3">Uncharacterized protein</fullName>
    </submittedName>
</protein>
<reference evidence="3 4" key="1">
    <citation type="submission" date="2023-01" db="EMBL/GenBank/DDBJ databases">
        <title>Analysis of 21 Apiospora genomes using comparative genomics revels a genus with tremendous synthesis potential of carbohydrate active enzymes and secondary metabolites.</title>
        <authorList>
            <person name="Sorensen T."/>
        </authorList>
    </citation>
    <scope>NUCLEOTIDE SEQUENCE [LARGE SCALE GENOMIC DNA]</scope>
    <source>
        <strain evidence="3 4">CBS 33761</strain>
    </source>
</reference>
<dbReference type="PANTHER" id="PTHR24148:SF64">
    <property type="entry name" value="HETEROKARYON INCOMPATIBILITY DOMAIN-CONTAINING PROTEIN"/>
    <property type="match status" value="1"/>
</dbReference>
<proteinExistence type="predicted"/>
<evidence type="ECO:0000313" key="4">
    <source>
        <dbReference type="Proteomes" id="UP001444661"/>
    </source>
</evidence>
<evidence type="ECO:0000313" key="3">
    <source>
        <dbReference type="EMBL" id="KAK8051719.1"/>
    </source>
</evidence>
<feature type="compositionally biased region" description="Polar residues" evidence="2">
    <location>
        <begin position="197"/>
        <end position="207"/>
    </location>
</feature>
<dbReference type="PANTHER" id="PTHR24148">
    <property type="entry name" value="ANKYRIN REPEAT DOMAIN-CONTAINING PROTEIN 39 HOMOLOG-RELATED"/>
    <property type="match status" value="1"/>
</dbReference>
<keyword evidence="4" id="KW-1185">Reference proteome</keyword>
<evidence type="ECO:0000256" key="2">
    <source>
        <dbReference type="SAM" id="MobiDB-lite"/>
    </source>
</evidence>
<feature type="region of interest" description="Disordered" evidence="2">
    <location>
        <begin position="191"/>
        <end position="215"/>
    </location>
</feature>
<evidence type="ECO:0000256" key="1">
    <source>
        <dbReference type="SAM" id="Coils"/>
    </source>
</evidence>
<dbReference type="InterPro" id="IPR052895">
    <property type="entry name" value="HetReg/Transcr_Mod"/>
</dbReference>
<organism evidence="3 4">
    <name type="scientific">Apiospora rasikravindrae</name>
    <dbReference type="NCBI Taxonomy" id="990691"/>
    <lineage>
        <taxon>Eukaryota</taxon>
        <taxon>Fungi</taxon>
        <taxon>Dikarya</taxon>
        <taxon>Ascomycota</taxon>
        <taxon>Pezizomycotina</taxon>
        <taxon>Sordariomycetes</taxon>
        <taxon>Xylariomycetidae</taxon>
        <taxon>Amphisphaeriales</taxon>
        <taxon>Apiosporaceae</taxon>
        <taxon>Apiospora</taxon>
    </lineage>
</organism>
<comment type="caution">
    <text evidence="3">The sequence shown here is derived from an EMBL/GenBank/DDBJ whole genome shotgun (WGS) entry which is preliminary data.</text>
</comment>
<dbReference type="EMBL" id="JAQQWK010000002">
    <property type="protein sequence ID" value="KAK8051719.1"/>
    <property type="molecule type" value="Genomic_DNA"/>
</dbReference>
<name>A0ABR1TYK0_9PEZI</name>
<keyword evidence="1" id="KW-0175">Coiled coil</keyword>
<feature type="region of interest" description="Disordered" evidence="2">
    <location>
        <begin position="1"/>
        <end position="32"/>
    </location>
</feature>
<feature type="coiled-coil region" evidence="1">
    <location>
        <begin position="350"/>
        <end position="377"/>
    </location>
</feature>
<accession>A0ABR1TYK0</accession>
<sequence length="430" mass="49738">MHFPRTGRKNADPLVGLPEDGDRNYSAAQKQKPEDKTFDLEFRKRPVLGHYSFYVKGFVLDEIAEVTAPAYGGNIPKVWTDVGGWADVKEDPPEAFLRTLACRESISKGSIESGRVNTEALINSEQNSIITEFCRRVQEVIWNRRLIKTKRGILGLAPEKVETGDFVCIIYGCSVPVILRRQFKGDVISDDTKELQSQHTTGPNTTDTDMEQSGREKFQKVIDAIERWNHCTGQEAKDAEADALEFFRENKDDIKAALLRNTSSKQQPTESQDVRERNLQFQLLCEEKEDNVERMKRFVRKYEERQIRKARYRELCNHGFKYAKISMNGEEYREYVEATTALVNEHLGVLKQIVKDRQKAEEEAKEKLAELAKSLLKMAPVKEDPVVEEYDDKHYFYHVMGESYIHGMMDGEAIREKFVRKLAQHKFELR</sequence>
<dbReference type="Proteomes" id="UP001444661">
    <property type="component" value="Unassembled WGS sequence"/>
</dbReference>